<organism evidence="1 2">
    <name type="scientific">Methanoculleus taiwanensis</name>
    <dbReference type="NCBI Taxonomy" id="1550565"/>
    <lineage>
        <taxon>Archaea</taxon>
        <taxon>Methanobacteriati</taxon>
        <taxon>Methanobacteriota</taxon>
        <taxon>Stenosarchaea group</taxon>
        <taxon>Methanomicrobia</taxon>
        <taxon>Methanomicrobiales</taxon>
        <taxon>Methanomicrobiaceae</taxon>
        <taxon>Methanoculleus</taxon>
    </lineage>
</organism>
<reference evidence="1 2" key="1">
    <citation type="journal article" date="2015" name="Int. J. Syst. Evol. Microbiol.">
        <title>Methanoculleus taiwanensis sp. nov., a methanogen isolated from deep marine sediment at the deformation front area near Taiwan.</title>
        <authorList>
            <person name="Weng C.Y."/>
            <person name="Chen S.C."/>
            <person name="Lai M.C."/>
            <person name="Wu S.Y."/>
            <person name="Lin S."/>
            <person name="Yang T.F."/>
            <person name="Chen P.C."/>
        </authorList>
    </citation>
    <scope>NUCLEOTIDE SEQUENCE [LARGE SCALE GENOMIC DNA]</scope>
    <source>
        <strain evidence="1 2">CYW4</strain>
    </source>
</reference>
<dbReference type="AlphaFoldDB" id="A0A498H0N1"/>
<sequence>MLEENEYVGVMKQMYNKSLILEDPSDFHPVLYFYFVDSLAHIDFTLGMLSFNYMSPKNIMNMEYLRWRLDQEKQGERALFPEFINWLKVEHPDTFESLPLLWSGIYDNDDPASYRGFRIVLNPEEKRPIPAGYLSVIVDQLFDQAFLRRLYRGSALANLFDEFVRTRPAL</sequence>
<dbReference type="Proteomes" id="UP000290932">
    <property type="component" value="Unassembled WGS sequence"/>
</dbReference>
<name>A0A498H0N1_9EURY</name>
<dbReference type="EMBL" id="LHQS01000003">
    <property type="protein sequence ID" value="RXE55416.1"/>
    <property type="molecule type" value="Genomic_DNA"/>
</dbReference>
<evidence type="ECO:0000313" key="2">
    <source>
        <dbReference type="Proteomes" id="UP000290932"/>
    </source>
</evidence>
<keyword evidence="2" id="KW-1185">Reference proteome</keyword>
<protein>
    <submittedName>
        <fullName evidence="1">Uncharacterized protein</fullName>
    </submittedName>
</protein>
<proteinExistence type="predicted"/>
<evidence type="ECO:0000313" key="1">
    <source>
        <dbReference type="EMBL" id="RXE55416.1"/>
    </source>
</evidence>
<comment type="caution">
    <text evidence="1">The sequence shown here is derived from an EMBL/GenBank/DDBJ whole genome shotgun (WGS) entry which is preliminary data.</text>
</comment>
<gene>
    <name evidence="1" type="ORF">ABH15_11775</name>
</gene>
<dbReference type="RefSeq" id="WP_128694598.1">
    <property type="nucleotide sequence ID" value="NZ_LHQS01000003.1"/>
</dbReference>
<dbReference type="OrthoDB" id="114454at2157"/>
<accession>A0A498H0N1</accession>